<feature type="transmembrane region" description="Helical" evidence="2">
    <location>
        <begin position="29"/>
        <end position="48"/>
    </location>
</feature>
<accession>A0A3D9ZMX1</accession>
<feature type="region of interest" description="Disordered" evidence="1">
    <location>
        <begin position="50"/>
        <end position="93"/>
    </location>
</feature>
<reference evidence="3 4" key="1">
    <citation type="submission" date="2018-08" db="EMBL/GenBank/DDBJ databases">
        <title>Sequencing the genomes of 1000 actinobacteria strains.</title>
        <authorList>
            <person name="Klenk H.-P."/>
        </authorList>
    </citation>
    <scope>NUCLEOTIDE SEQUENCE [LARGE SCALE GENOMIC DNA]</scope>
    <source>
        <strain evidence="3 4">DSM 44099</strain>
    </source>
</reference>
<evidence type="ECO:0000313" key="3">
    <source>
        <dbReference type="EMBL" id="REF97293.1"/>
    </source>
</evidence>
<proteinExistence type="predicted"/>
<evidence type="ECO:0000256" key="2">
    <source>
        <dbReference type="SAM" id="Phobius"/>
    </source>
</evidence>
<sequence length="93" mass="9587">MRLVISTLTGALLFALVDTSGPASPLTLLAAFAAALLVAATLGGLVIGRHDRSGNAARGTRLRARAQSRRTPRALDPDGAGRPRPRAPSLHLA</sequence>
<evidence type="ECO:0000313" key="4">
    <source>
        <dbReference type="Proteomes" id="UP000256913"/>
    </source>
</evidence>
<dbReference type="Proteomes" id="UP000256913">
    <property type="component" value="Unassembled WGS sequence"/>
</dbReference>
<protein>
    <submittedName>
        <fullName evidence="3">Uncharacterized protein</fullName>
    </submittedName>
</protein>
<gene>
    <name evidence="3" type="ORF">DFJ67_3290</name>
</gene>
<keyword evidence="2" id="KW-1133">Transmembrane helix</keyword>
<dbReference type="RefSeq" id="WP_203783656.1">
    <property type="nucleotide sequence ID" value="NZ_BONB01000020.1"/>
</dbReference>
<dbReference type="EMBL" id="QUMQ01000001">
    <property type="protein sequence ID" value="REF97293.1"/>
    <property type="molecule type" value="Genomic_DNA"/>
</dbReference>
<feature type="compositionally biased region" description="Basic residues" evidence="1">
    <location>
        <begin position="60"/>
        <end position="72"/>
    </location>
</feature>
<organism evidence="3 4">
    <name type="scientific">Asanoa ferruginea</name>
    <dbReference type="NCBI Taxonomy" id="53367"/>
    <lineage>
        <taxon>Bacteria</taxon>
        <taxon>Bacillati</taxon>
        <taxon>Actinomycetota</taxon>
        <taxon>Actinomycetes</taxon>
        <taxon>Micromonosporales</taxon>
        <taxon>Micromonosporaceae</taxon>
        <taxon>Asanoa</taxon>
    </lineage>
</organism>
<dbReference type="AlphaFoldDB" id="A0A3D9ZMX1"/>
<evidence type="ECO:0000256" key="1">
    <source>
        <dbReference type="SAM" id="MobiDB-lite"/>
    </source>
</evidence>
<keyword evidence="2" id="KW-0472">Membrane</keyword>
<keyword evidence="4" id="KW-1185">Reference proteome</keyword>
<comment type="caution">
    <text evidence="3">The sequence shown here is derived from an EMBL/GenBank/DDBJ whole genome shotgun (WGS) entry which is preliminary data.</text>
</comment>
<keyword evidence="2" id="KW-0812">Transmembrane</keyword>
<name>A0A3D9ZMX1_9ACTN</name>